<gene>
    <name evidence="2" type="ORF">BKM31_47930</name>
</gene>
<dbReference type="KEGG" id="noa:BKM31_47930"/>
<dbReference type="Proteomes" id="UP000190797">
    <property type="component" value="Chromosome"/>
</dbReference>
<feature type="transmembrane region" description="Helical" evidence="1">
    <location>
        <begin position="70"/>
        <end position="92"/>
    </location>
</feature>
<name>A0A1V0AD83_9ACTN</name>
<evidence type="ECO:0000256" key="1">
    <source>
        <dbReference type="SAM" id="Phobius"/>
    </source>
</evidence>
<feature type="transmembrane region" description="Helical" evidence="1">
    <location>
        <begin position="171"/>
        <end position="189"/>
    </location>
</feature>
<dbReference type="STRING" id="1909395.BKM31_47930"/>
<dbReference type="OrthoDB" id="3536279at2"/>
<proteinExistence type="predicted"/>
<feature type="transmembrane region" description="Helical" evidence="1">
    <location>
        <begin position="128"/>
        <end position="148"/>
    </location>
</feature>
<sequence length="249" mass="26049">MLRFVAILAATAPSFLSAFMLVECGWFAYEVVQPTPLAVAVWGTAGYATALLPVVLALLALWAPRWLPKAGAVAAAVTLAANALTFAVPYAWPCGAPTGRWLPAVCAAVSLVALLLSRPGPPLPKRQAAVWSAVVLLALGTTLARSVAGVDLICWADLTGDWALAEMRLDIAHAQYYWVGVATIGAVLAGHRAAPFLGLVLLVPALYMPVAWFLSGAGHGCSSTLALVNWPYLVAGLLALCSRLPRQAQ</sequence>
<dbReference type="EMBL" id="CP017717">
    <property type="protein sequence ID" value="AQZ68178.1"/>
    <property type="molecule type" value="Genomic_DNA"/>
</dbReference>
<dbReference type="AlphaFoldDB" id="A0A1V0AD83"/>
<dbReference type="RefSeq" id="WP_080044498.1">
    <property type="nucleotide sequence ID" value="NZ_CP017717.1"/>
</dbReference>
<feature type="transmembrane region" description="Helical" evidence="1">
    <location>
        <begin position="227"/>
        <end position="245"/>
    </location>
</feature>
<keyword evidence="1" id="KW-0812">Transmembrane</keyword>
<accession>A0A1V0AD83</accession>
<reference evidence="3" key="1">
    <citation type="journal article" date="2017" name="Med. Chem. Commun.">
        <title>Nonomuraea sp. ATCC 55076 harbours the largest actinomycete chromosome to date and the kistamicin biosynthetic gene cluster.</title>
        <authorList>
            <person name="Nazari B."/>
            <person name="Forneris C.C."/>
            <person name="Gibson M.I."/>
            <person name="Moon K."/>
            <person name="Schramma K.R."/>
            <person name="Seyedsayamdost M.R."/>
        </authorList>
    </citation>
    <scope>NUCLEOTIDE SEQUENCE [LARGE SCALE GENOMIC DNA]</scope>
    <source>
        <strain evidence="3">ATCC 55076</strain>
    </source>
</reference>
<keyword evidence="1" id="KW-0472">Membrane</keyword>
<organism evidence="2 3">
    <name type="scientific">[Actinomadura] parvosata subsp. kistnae</name>
    <dbReference type="NCBI Taxonomy" id="1909395"/>
    <lineage>
        <taxon>Bacteria</taxon>
        <taxon>Bacillati</taxon>
        <taxon>Actinomycetota</taxon>
        <taxon>Actinomycetes</taxon>
        <taxon>Streptosporangiales</taxon>
        <taxon>Streptosporangiaceae</taxon>
        <taxon>Nonomuraea</taxon>
    </lineage>
</organism>
<protein>
    <submittedName>
        <fullName evidence="2">Uncharacterized protein</fullName>
    </submittedName>
</protein>
<feature type="transmembrane region" description="Helical" evidence="1">
    <location>
        <begin position="196"/>
        <end position="215"/>
    </location>
</feature>
<feature type="transmembrane region" description="Helical" evidence="1">
    <location>
        <begin position="98"/>
        <end position="116"/>
    </location>
</feature>
<feature type="transmembrane region" description="Helical" evidence="1">
    <location>
        <begin position="40"/>
        <end position="63"/>
    </location>
</feature>
<evidence type="ECO:0000313" key="3">
    <source>
        <dbReference type="Proteomes" id="UP000190797"/>
    </source>
</evidence>
<keyword evidence="1" id="KW-1133">Transmembrane helix</keyword>
<keyword evidence="3" id="KW-1185">Reference proteome</keyword>
<evidence type="ECO:0000313" key="2">
    <source>
        <dbReference type="EMBL" id="AQZ68178.1"/>
    </source>
</evidence>